<comment type="subcellular location">
    <subcellularLocation>
        <location evidence="1">Nucleus</location>
    </subcellularLocation>
</comment>
<comment type="similarity">
    <text evidence="8">Belongs to the activator 1 small subunits family. CTF18 subfamily.</text>
</comment>
<dbReference type="SMART" id="SM00382">
    <property type="entry name" value="AAA"/>
    <property type="match status" value="1"/>
</dbReference>
<keyword evidence="7" id="KW-0131">Cell cycle</keyword>
<feature type="region of interest" description="Disordered" evidence="9">
    <location>
        <begin position="780"/>
        <end position="828"/>
    </location>
</feature>
<evidence type="ECO:0000256" key="8">
    <source>
        <dbReference type="ARBA" id="ARBA00043975"/>
    </source>
</evidence>
<dbReference type="InterPro" id="IPR047854">
    <property type="entry name" value="RFC_lid"/>
</dbReference>
<dbReference type="CDD" id="cd18140">
    <property type="entry name" value="HLD_clamp_RFC"/>
    <property type="match status" value="1"/>
</dbReference>
<evidence type="ECO:0000256" key="3">
    <source>
        <dbReference type="ARBA" id="ARBA00022741"/>
    </source>
</evidence>
<feature type="compositionally biased region" description="Polar residues" evidence="9">
    <location>
        <begin position="819"/>
        <end position="828"/>
    </location>
</feature>
<evidence type="ECO:0000313" key="12">
    <source>
        <dbReference type="RefSeq" id="XP_017887977.1"/>
    </source>
</evidence>
<dbReference type="InterPro" id="IPR003959">
    <property type="entry name" value="ATPase_AAA_core"/>
</dbReference>
<proteinExistence type="inferred from homology"/>
<dbReference type="Proteomes" id="UP000694925">
    <property type="component" value="Unplaced"/>
</dbReference>
<evidence type="ECO:0000256" key="7">
    <source>
        <dbReference type="ARBA" id="ARBA00023306"/>
    </source>
</evidence>
<dbReference type="Gene3D" id="1.10.8.60">
    <property type="match status" value="1"/>
</dbReference>
<feature type="compositionally biased region" description="Polar residues" evidence="9">
    <location>
        <begin position="65"/>
        <end position="86"/>
    </location>
</feature>
<organism evidence="11 12">
    <name type="scientific">Ceratina calcarata</name>
    <dbReference type="NCBI Taxonomy" id="156304"/>
    <lineage>
        <taxon>Eukaryota</taxon>
        <taxon>Metazoa</taxon>
        <taxon>Ecdysozoa</taxon>
        <taxon>Arthropoda</taxon>
        <taxon>Hexapoda</taxon>
        <taxon>Insecta</taxon>
        <taxon>Pterygota</taxon>
        <taxon>Neoptera</taxon>
        <taxon>Endopterygota</taxon>
        <taxon>Hymenoptera</taxon>
        <taxon>Apocrita</taxon>
        <taxon>Aculeata</taxon>
        <taxon>Apoidea</taxon>
        <taxon>Anthophila</taxon>
        <taxon>Apidae</taxon>
        <taxon>Ceratina</taxon>
        <taxon>Zadontomerus</taxon>
    </lineage>
</organism>
<evidence type="ECO:0000256" key="6">
    <source>
        <dbReference type="ARBA" id="ARBA00023242"/>
    </source>
</evidence>
<feature type="domain" description="AAA+ ATPase" evidence="10">
    <location>
        <begin position="335"/>
        <end position="471"/>
    </location>
</feature>
<dbReference type="GeneID" id="108629670"/>
<dbReference type="Gene3D" id="3.40.50.300">
    <property type="entry name" value="P-loop containing nucleotide triphosphate hydrolases"/>
    <property type="match status" value="1"/>
</dbReference>
<dbReference type="PANTHER" id="PTHR46765:SF1">
    <property type="entry name" value="P-LOOP CONTAINING NUCLEOSIDE TRIPHOSPHATE HYDROLASES SUPERFAMILY PROTEIN"/>
    <property type="match status" value="1"/>
</dbReference>
<dbReference type="InterPro" id="IPR003593">
    <property type="entry name" value="AAA+_ATPase"/>
</dbReference>
<evidence type="ECO:0000256" key="5">
    <source>
        <dbReference type="ARBA" id="ARBA00023125"/>
    </source>
</evidence>
<feature type="region of interest" description="Disordered" evidence="9">
    <location>
        <begin position="32"/>
        <end position="86"/>
    </location>
</feature>
<evidence type="ECO:0000256" key="9">
    <source>
        <dbReference type="SAM" id="MobiDB-lite"/>
    </source>
</evidence>
<dbReference type="InterPro" id="IPR027417">
    <property type="entry name" value="P-loop_NTPase"/>
</dbReference>
<dbReference type="GO" id="GO:0005634">
    <property type="term" value="C:nucleus"/>
    <property type="evidence" value="ECO:0007669"/>
    <property type="project" value="UniProtKB-SubCell"/>
</dbReference>
<keyword evidence="2" id="KW-0235">DNA replication</keyword>
<evidence type="ECO:0000256" key="4">
    <source>
        <dbReference type="ARBA" id="ARBA00022840"/>
    </source>
</evidence>
<evidence type="ECO:0000259" key="10">
    <source>
        <dbReference type="SMART" id="SM00382"/>
    </source>
</evidence>
<dbReference type="AlphaFoldDB" id="A0AAJ7NCQ7"/>
<dbReference type="KEGG" id="ccal:108629670"/>
<reference evidence="12 13" key="1">
    <citation type="submission" date="2025-04" db="UniProtKB">
        <authorList>
            <consortium name="RefSeq"/>
        </authorList>
    </citation>
    <scope>IDENTIFICATION</scope>
    <source>
        <tissue evidence="12 13">Whole body</tissue>
    </source>
</reference>
<evidence type="ECO:0000313" key="11">
    <source>
        <dbReference type="Proteomes" id="UP000694925"/>
    </source>
</evidence>
<keyword evidence="11" id="KW-1185">Reference proteome</keyword>
<feature type="compositionally biased region" description="Basic and acidic residues" evidence="9">
    <location>
        <begin position="784"/>
        <end position="799"/>
    </location>
</feature>
<gene>
    <name evidence="12 13" type="primary">LOC108629670</name>
</gene>
<dbReference type="CDD" id="cd00009">
    <property type="entry name" value="AAA"/>
    <property type="match status" value="1"/>
</dbReference>
<keyword evidence="4" id="KW-0067">ATP-binding</keyword>
<dbReference type="InterPro" id="IPR053016">
    <property type="entry name" value="CTF18-RFC_complex"/>
</dbReference>
<dbReference type="RefSeq" id="XP_026673262.1">
    <property type="nucleotide sequence ID" value="XM_026817461.1"/>
</dbReference>
<dbReference type="GO" id="GO:0006260">
    <property type="term" value="P:DNA replication"/>
    <property type="evidence" value="ECO:0007669"/>
    <property type="project" value="UniProtKB-KW"/>
</dbReference>
<feature type="compositionally biased region" description="Low complexity" evidence="9">
    <location>
        <begin position="801"/>
        <end position="818"/>
    </location>
</feature>
<evidence type="ECO:0000256" key="2">
    <source>
        <dbReference type="ARBA" id="ARBA00022705"/>
    </source>
</evidence>
<protein>
    <submittedName>
        <fullName evidence="12 13">Chromosome transmission fidelity protein 18 homolog isoform X1</fullName>
    </submittedName>
</protein>
<accession>A0AAJ7NCQ7</accession>
<name>A0AAJ7NCQ7_9HYME</name>
<dbReference type="PANTHER" id="PTHR46765">
    <property type="entry name" value="P-LOOP CONTAINING NUCLEOSIDE TRIPHOSPHATE HYDROLASES SUPERFAMILY PROTEIN"/>
    <property type="match status" value="1"/>
</dbReference>
<dbReference type="GO" id="GO:0005524">
    <property type="term" value="F:ATP binding"/>
    <property type="evidence" value="ECO:0007669"/>
    <property type="project" value="UniProtKB-KW"/>
</dbReference>
<keyword evidence="6" id="KW-0539">Nucleus</keyword>
<dbReference type="RefSeq" id="XP_017887977.1">
    <property type="nucleotide sequence ID" value="XM_018032488.2"/>
</dbReference>
<dbReference type="Pfam" id="PF00004">
    <property type="entry name" value="AAA"/>
    <property type="match status" value="1"/>
</dbReference>
<dbReference type="GO" id="GO:0003677">
    <property type="term" value="F:DNA binding"/>
    <property type="evidence" value="ECO:0007669"/>
    <property type="project" value="UniProtKB-KW"/>
</dbReference>
<dbReference type="GO" id="GO:0016887">
    <property type="term" value="F:ATP hydrolysis activity"/>
    <property type="evidence" value="ECO:0007669"/>
    <property type="project" value="InterPro"/>
</dbReference>
<keyword evidence="5" id="KW-0238">DNA-binding</keyword>
<keyword evidence="3" id="KW-0547">Nucleotide-binding</keyword>
<dbReference type="SUPFAM" id="SSF52540">
    <property type="entry name" value="P-loop containing nucleoside triphosphate hydrolases"/>
    <property type="match status" value="1"/>
</dbReference>
<evidence type="ECO:0000256" key="1">
    <source>
        <dbReference type="ARBA" id="ARBA00004123"/>
    </source>
</evidence>
<sequence length="894" mass="102280">MSSEFPDPDDEFDLIHEEEYEILREIEELKKKKDDLSRNVGQSQEKLRNKNELNSATPNLDKDLNTPSCSIQSELHAPSTSKNNGNVETDIIRKRNYDELFGDISDILDINDFEFIVVEPREKKPRWDDAQQVIKAVLDSREKFHEVGKGISVRRKHEESKRDTISLRVPHWNFVAVTRPVDAERIYVRVKNDEQVEIKKSNCIFSGLLSVPFGQLKAEAEEIIVQNVKKASCETFNISTTATMNDDELWVDKYRPRSFLDLLSDENVNRSLLHWLKLWDKVVFNRNYEQSKRKKPNFALKNRNRINAFRTFNNRKTEFMFEKPIDEVDSRGFPVQRIVLLTGPPGLGKTTLAHLAAKHAGYNVVEINASDERSPDAFREVLLASTQMKAVMGSDPRPNCLILDEIDGAPAASIDLLLKFVQGKLIEKGKKVKANKQTNVCHRPVICICNELYTPSLRALRMSALVIPVPEVSPARLADRLIEIAEKENLNVSPDALIRLAEVSSCDIRSCLGALQYMGGTKFKDDFSSALKDSRRGLFDSWKQILTIPVTKGGILPIPQRVQLVLKTVRNGESEKLASGIFHNYIKIRNDKWKYIVLCLHWFEFFDEISSMVASCQNWSIMPYLNYAFVTWHLYLAKAKTVTISYPSTMYEMKQKLERSEAILTTVHRCSGRDSTILAIDYAPFFPDLLNPLLRTVSGHLHSNKERNDINRLVDILLDFGLTFTQEKSIDGSYNYKLDPDVFEIGIFPECKNRRMLAYAAKQLILQELEAERVRRAANITNNKSDKDARNNAPVDRKPKSNITESKSNTTESKSSTIGSKSNPMEQSNRIKAGVKEIQYKDFFGRPITVDQAKEKDKGSVKSGRLSKTDGTWYRYKDGFSNAVRRFVRMEKLL</sequence>
<dbReference type="CTD" id="44637"/>
<evidence type="ECO:0000313" key="13">
    <source>
        <dbReference type="RefSeq" id="XP_026673262.1"/>
    </source>
</evidence>